<keyword evidence="2" id="KW-1133">Transmembrane helix</keyword>
<protein>
    <submittedName>
        <fullName evidence="3">Uncharacterized protein</fullName>
    </submittedName>
</protein>
<evidence type="ECO:0000313" key="4">
    <source>
        <dbReference type="Proteomes" id="UP000015525"/>
    </source>
</evidence>
<dbReference type="Proteomes" id="UP000015525">
    <property type="component" value="Unassembled WGS sequence"/>
</dbReference>
<sequence>MADLRAKRKSCLFVIAILLGLILLIGVIIYTSDRAPDPASRPPRGAMPPQGEPMRPASAEANGPEPDG</sequence>
<feature type="transmembrane region" description="Helical" evidence="2">
    <location>
        <begin position="12"/>
        <end position="32"/>
    </location>
</feature>
<dbReference type="PATRIC" id="fig|1329909.3.peg.197"/>
<keyword evidence="4" id="KW-1185">Reference proteome</keyword>
<evidence type="ECO:0000256" key="2">
    <source>
        <dbReference type="SAM" id="Phobius"/>
    </source>
</evidence>
<reference evidence="3 4" key="1">
    <citation type="journal article" date="2013" name="Genome Announc.">
        <title>Draft Genome Sequence of Sphingobium quisquiliarum Strain P25T, a Novel Hexachlorocyclohexane (HCH)-Degrading Bacterium Isolated from an HCH Dumpsite.</title>
        <authorList>
            <person name="Kumar Singh A."/>
            <person name="Sangwan N."/>
            <person name="Sharma A."/>
            <person name="Gupta V."/>
            <person name="Khurana J.P."/>
            <person name="Lal R."/>
        </authorList>
    </citation>
    <scope>NUCLEOTIDE SEQUENCE [LARGE SCALE GENOMIC DNA]</scope>
    <source>
        <strain evidence="3 4">P25</strain>
    </source>
</reference>
<name>T0HEK0_9SPHN</name>
<feature type="region of interest" description="Disordered" evidence="1">
    <location>
        <begin position="33"/>
        <end position="68"/>
    </location>
</feature>
<proteinExistence type="predicted"/>
<gene>
    <name evidence="3" type="ORF">L288_01100</name>
</gene>
<keyword evidence="2" id="KW-0472">Membrane</keyword>
<dbReference type="AlphaFoldDB" id="T0HEK0"/>
<keyword evidence="2" id="KW-0812">Transmembrane</keyword>
<dbReference type="RefSeq" id="WP_021236553.1">
    <property type="nucleotide sequence ID" value="NZ_ATHO01000007.1"/>
</dbReference>
<dbReference type="EMBL" id="ATHO01000007">
    <property type="protein sequence ID" value="EQB14781.1"/>
    <property type="molecule type" value="Genomic_DNA"/>
</dbReference>
<evidence type="ECO:0000313" key="3">
    <source>
        <dbReference type="EMBL" id="EQB14781.1"/>
    </source>
</evidence>
<comment type="caution">
    <text evidence="3">The sequence shown here is derived from an EMBL/GenBank/DDBJ whole genome shotgun (WGS) entry which is preliminary data.</text>
</comment>
<accession>T0HEK0</accession>
<organism evidence="3 4">
    <name type="scientific">Sphingobium quisquiliarum P25</name>
    <dbReference type="NCBI Taxonomy" id="1329909"/>
    <lineage>
        <taxon>Bacteria</taxon>
        <taxon>Pseudomonadati</taxon>
        <taxon>Pseudomonadota</taxon>
        <taxon>Alphaproteobacteria</taxon>
        <taxon>Sphingomonadales</taxon>
        <taxon>Sphingomonadaceae</taxon>
        <taxon>Sphingobium</taxon>
    </lineage>
</organism>
<evidence type="ECO:0000256" key="1">
    <source>
        <dbReference type="SAM" id="MobiDB-lite"/>
    </source>
</evidence>